<dbReference type="GO" id="GO:0043420">
    <property type="term" value="P:anthranilate metabolic process"/>
    <property type="evidence" value="ECO:0007669"/>
    <property type="project" value="UniProtKB-UniRule"/>
</dbReference>
<dbReference type="InterPro" id="IPR002938">
    <property type="entry name" value="FAD-bd"/>
</dbReference>
<dbReference type="InterPro" id="IPR036188">
    <property type="entry name" value="FAD/NAD-bd_sf"/>
</dbReference>
<evidence type="ECO:0000256" key="4">
    <source>
        <dbReference type="ARBA" id="ARBA00022827"/>
    </source>
</evidence>
<feature type="transmembrane region" description="Helical" evidence="10">
    <location>
        <begin position="12"/>
        <end position="32"/>
    </location>
</feature>
<keyword evidence="10" id="KW-0472">Membrane</keyword>
<dbReference type="AlphaFoldDB" id="H6RGH5"/>
<evidence type="ECO:0000259" key="11">
    <source>
        <dbReference type="Pfam" id="PF01494"/>
    </source>
</evidence>
<keyword evidence="6 9" id="KW-0560">Oxidoreductase</keyword>
<comment type="function">
    <text evidence="9">Catalyzes the hydroxylation of L-kynurenine (L-Kyn) to form 3-hydroxy-L-kynurenine (L-3OHKyn). Required for synthesis of quinolinic acid.</text>
</comment>
<dbReference type="SUPFAM" id="SSF51905">
    <property type="entry name" value="FAD/NAD(P)-binding domain"/>
    <property type="match status" value="1"/>
</dbReference>
<evidence type="ECO:0000256" key="7">
    <source>
        <dbReference type="ARBA" id="ARBA00023033"/>
    </source>
</evidence>
<comment type="pathway">
    <text evidence="9">Cofactor biosynthesis; NAD(+) biosynthesis; quinolinate from L-kynurenine: step 1/3.</text>
</comment>
<protein>
    <recommendedName>
        <fullName evidence="9">Kynurenine 3-monooxygenase</fullName>
        <ecNumber evidence="9">1.14.13.9</ecNumber>
    </recommendedName>
    <alternativeName>
        <fullName evidence="9">Kynurenine 3-hydroxylase</fullName>
    </alternativeName>
</protein>
<dbReference type="Pfam" id="PF01494">
    <property type="entry name" value="FAD_binding_3"/>
    <property type="match status" value="2"/>
</dbReference>
<dbReference type="PANTHER" id="PTHR46028:SF2">
    <property type="entry name" value="KYNURENINE 3-MONOOXYGENASE"/>
    <property type="match status" value="1"/>
</dbReference>
<keyword evidence="10" id="KW-0812">Transmembrane</keyword>
<dbReference type="HAMAP" id="MF_01971">
    <property type="entry name" value="Kynurenine_monooxygenase"/>
    <property type="match status" value="1"/>
</dbReference>
<keyword evidence="3 9" id="KW-0662">Pyridine nucleotide biosynthesis</keyword>
<evidence type="ECO:0000256" key="3">
    <source>
        <dbReference type="ARBA" id="ARBA00022642"/>
    </source>
</evidence>
<evidence type="ECO:0000256" key="9">
    <source>
        <dbReference type="HAMAP-Rule" id="MF_01971"/>
    </source>
</evidence>
<feature type="domain" description="FAD-binding" evidence="11">
    <location>
        <begin position="300"/>
        <end position="367"/>
    </location>
</feature>
<dbReference type="GO" id="GO:0006569">
    <property type="term" value="P:L-tryptophan catabolic process"/>
    <property type="evidence" value="ECO:0007669"/>
    <property type="project" value="UniProtKB-UniRule"/>
</dbReference>
<keyword evidence="2 9" id="KW-0285">Flavoprotein</keyword>
<dbReference type="GO" id="GO:0004502">
    <property type="term" value="F:kynurenine 3-monooxygenase activity"/>
    <property type="evidence" value="ECO:0007669"/>
    <property type="project" value="UniProtKB-UniRule"/>
</dbReference>
<keyword evidence="10" id="KW-1133">Transmembrane helix</keyword>
<evidence type="ECO:0000256" key="2">
    <source>
        <dbReference type="ARBA" id="ARBA00022630"/>
    </source>
</evidence>
<gene>
    <name evidence="9" type="primary">kmo</name>
    <name evidence="12" type="ORF">VIS_S3CKB90021</name>
</gene>
<dbReference type="EC" id="1.14.13.9" evidence="9"/>
<comment type="catalytic activity">
    <reaction evidence="8 9">
        <text>L-kynurenine + NADPH + O2 + H(+) = 3-hydroxy-L-kynurenine + NADP(+) + H2O</text>
        <dbReference type="Rhea" id="RHEA:20545"/>
        <dbReference type="ChEBI" id="CHEBI:15377"/>
        <dbReference type="ChEBI" id="CHEBI:15378"/>
        <dbReference type="ChEBI" id="CHEBI:15379"/>
        <dbReference type="ChEBI" id="CHEBI:57783"/>
        <dbReference type="ChEBI" id="CHEBI:57959"/>
        <dbReference type="ChEBI" id="CHEBI:58125"/>
        <dbReference type="ChEBI" id="CHEBI:58349"/>
        <dbReference type="EC" id="1.14.13.9"/>
    </reaction>
</comment>
<dbReference type="GO" id="GO:0009435">
    <property type="term" value="P:NAD+ biosynthetic process"/>
    <property type="evidence" value="ECO:0007669"/>
    <property type="project" value="UniProtKB-UniPathway"/>
</dbReference>
<keyword evidence="7 9" id="KW-0503">Monooxygenase</keyword>
<dbReference type="Gene3D" id="3.50.50.60">
    <property type="entry name" value="FAD/NAD(P)-binding domain"/>
    <property type="match status" value="1"/>
</dbReference>
<evidence type="ECO:0000256" key="5">
    <source>
        <dbReference type="ARBA" id="ARBA00022857"/>
    </source>
</evidence>
<proteinExistence type="inferred from homology"/>
<feature type="domain" description="FAD-binding" evidence="11">
    <location>
        <begin position="12"/>
        <end position="179"/>
    </location>
</feature>
<evidence type="ECO:0000256" key="8">
    <source>
        <dbReference type="ARBA" id="ARBA00047818"/>
    </source>
</evidence>
<evidence type="ECO:0000313" key="12">
    <source>
        <dbReference type="EMBL" id="CCG00136.1"/>
    </source>
</evidence>
<dbReference type="FunFam" id="3.50.50.60:FF:000185">
    <property type="entry name" value="Kynurenine 3-monooxygenase"/>
    <property type="match status" value="1"/>
</dbReference>
<organism evidence="12">
    <name type="scientific">uncultured Flavobacteriia bacterium</name>
    <dbReference type="NCBI Taxonomy" id="212695"/>
    <lineage>
        <taxon>Bacteria</taxon>
        <taxon>Pseudomonadati</taxon>
        <taxon>Bacteroidota</taxon>
        <taxon>Flavobacteriia</taxon>
        <taxon>environmental samples</taxon>
    </lineage>
</organism>
<reference evidence="12" key="2">
    <citation type="submission" date="2012-02" db="EMBL/GenBank/DDBJ databases">
        <authorList>
            <person name="Genoscope - CEA"/>
        </authorList>
    </citation>
    <scope>NUCLEOTIDE SEQUENCE</scope>
</reference>
<keyword evidence="5 9" id="KW-0521">NADP</keyword>
<evidence type="ECO:0000256" key="6">
    <source>
        <dbReference type="ARBA" id="ARBA00023002"/>
    </source>
</evidence>
<evidence type="ECO:0000256" key="10">
    <source>
        <dbReference type="SAM" id="Phobius"/>
    </source>
</evidence>
<dbReference type="GO" id="GO:0071949">
    <property type="term" value="F:FAD binding"/>
    <property type="evidence" value="ECO:0007669"/>
    <property type="project" value="InterPro"/>
</dbReference>
<dbReference type="GO" id="GO:0070189">
    <property type="term" value="P:kynurenine metabolic process"/>
    <property type="evidence" value="ECO:0007669"/>
    <property type="project" value="TreeGrafter"/>
</dbReference>
<dbReference type="PRINTS" id="PR00420">
    <property type="entry name" value="RNGMNOXGNASE"/>
</dbReference>
<accession>H6RGH5</accession>
<keyword evidence="4 9" id="KW-0274">FAD</keyword>
<evidence type="ECO:0000256" key="1">
    <source>
        <dbReference type="ARBA" id="ARBA00001974"/>
    </source>
</evidence>
<sequence length="477" mass="53218">MNTGIQNQEHHAVVGAGLVGSLLGLMLAQRGYKVTIYDRRSDPRKGKAIEGRSINLALSDRGWRALEKAGVADRVREIALPIKGRRMHDLSGNETFQAYGVGDQCIYSVSRSGLNLILVKAAEEHPSLEVKFDFISTGYNIEDHDGGSGVTLNFKNRPDVLHDRIFGADGAFSAIRGKMTRTNRFDFSQQYLPHGYKEIFMSANPQGGFRISEDGLHIWPRGNFMLMALPNPGGTFTCTLFAPFEGEESFENIKSNGDVMAFFKRHFPDVIQHLPNLIDDWNSNPVSSLCTVKCHPWNIKSRVVIIGDAAHAMVPFFGQGMNSGFEDCTILSSLIDDSKPNSEAEWHSLLDKYTHVRKPAGDAILDLALHNYIVMRDKTGDPEYLIQKRIEARISAAHPDRWKPLYTLVTFSHIPYADAWSRGEIQQAVMNKIMASPDISKNWENDEIVAQAIKLLDAFESGTDTIDRPVPLLSTDV</sequence>
<dbReference type="GO" id="GO:0019805">
    <property type="term" value="P:quinolinate biosynthetic process"/>
    <property type="evidence" value="ECO:0007669"/>
    <property type="project" value="UniProtKB-UniRule"/>
</dbReference>
<reference evidence="12" key="1">
    <citation type="journal article" date="2012" name="Environ. Microbiol.">
        <title>Genomic content of uncultured Bacteroidetes from contrasting oceanic provinces in the North Atlantic Ocean.</title>
        <authorList>
            <person name="Gomez-Pereira P.R."/>
            <person name="Schuler M."/>
            <person name="Fuchs B.M."/>
            <person name="Bennke C."/>
            <person name="Teeling H."/>
            <person name="Waldmann J."/>
            <person name="Richter M."/>
            <person name="Barbe V."/>
            <person name="Bataille E."/>
            <person name="Glockner F.O."/>
            <person name="Amann R."/>
        </authorList>
    </citation>
    <scope>NUCLEOTIDE SEQUENCE</scope>
</reference>
<dbReference type="EMBL" id="FO117599">
    <property type="protein sequence ID" value="CCG00136.1"/>
    <property type="molecule type" value="Genomic_DNA"/>
</dbReference>
<comment type="cofactor">
    <cofactor evidence="1 9">
        <name>FAD</name>
        <dbReference type="ChEBI" id="CHEBI:57692"/>
    </cofactor>
</comment>
<name>H6RGH5_9BACT</name>
<dbReference type="PANTHER" id="PTHR46028">
    <property type="entry name" value="KYNURENINE 3-MONOOXYGENASE"/>
    <property type="match status" value="1"/>
</dbReference>
<dbReference type="UniPathway" id="UPA00253">
    <property type="reaction ID" value="UER00328"/>
</dbReference>
<comment type="similarity">
    <text evidence="9">Belongs to the aromatic-ring hydroxylase family. KMO subfamily.</text>
</comment>
<dbReference type="InterPro" id="IPR027545">
    <property type="entry name" value="Kynurenine_monooxygenase"/>
</dbReference>